<evidence type="ECO:0000256" key="8">
    <source>
        <dbReference type="HAMAP-Rule" id="MF_00377"/>
    </source>
</evidence>
<evidence type="ECO:0000256" key="7">
    <source>
        <dbReference type="ARBA" id="ARBA00023125"/>
    </source>
</evidence>
<organism evidence="14 15">
    <name type="scientific">Candidatus Dojkabacteria bacterium</name>
    <dbReference type="NCBI Taxonomy" id="2099670"/>
    <lineage>
        <taxon>Bacteria</taxon>
        <taxon>Candidatus Dojkabacteria</taxon>
    </lineage>
</organism>
<dbReference type="InterPro" id="IPR001957">
    <property type="entry name" value="Chromosome_initiator_DnaA"/>
</dbReference>
<feature type="binding site" evidence="8">
    <location>
        <position position="173"/>
    </location>
    <ligand>
        <name>ATP</name>
        <dbReference type="ChEBI" id="CHEBI:30616"/>
    </ligand>
</feature>
<comment type="caution">
    <text evidence="14">The sequence shown here is derived from an EMBL/GenBank/DDBJ whole genome shotgun (WGS) entry which is preliminary data.</text>
</comment>
<reference evidence="14" key="2">
    <citation type="journal article" date="2021" name="Microbiome">
        <title>Successional dynamics and alternative stable states in a saline activated sludge microbial community over 9 years.</title>
        <authorList>
            <person name="Wang Y."/>
            <person name="Ye J."/>
            <person name="Ju F."/>
            <person name="Liu L."/>
            <person name="Boyd J.A."/>
            <person name="Deng Y."/>
            <person name="Parks D.H."/>
            <person name="Jiang X."/>
            <person name="Yin X."/>
            <person name="Woodcroft B.J."/>
            <person name="Tyson G.W."/>
            <person name="Hugenholtz P."/>
            <person name="Polz M.F."/>
            <person name="Zhang T."/>
        </authorList>
    </citation>
    <scope>NUCLEOTIDE SEQUENCE</scope>
    <source>
        <strain evidence="14">HKST-UBA11</strain>
    </source>
</reference>
<evidence type="ECO:0000259" key="13">
    <source>
        <dbReference type="SMART" id="SM00760"/>
    </source>
</evidence>
<evidence type="ECO:0000256" key="3">
    <source>
        <dbReference type="ARBA" id="ARBA00022705"/>
    </source>
</evidence>
<evidence type="ECO:0000256" key="1">
    <source>
        <dbReference type="ARBA" id="ARBA00006583"/>
    </source>
</evidence>
<feature type="domain" description="AAA+ ATPase" evidence="12">
    <location>
        <begin position="159"/>
        <end position="293"/>
    </location>
</feature>
<comment type="subunit">
    <text evidence="8">Oligomerizes as a right-handed, spiral filament on DNA at oriC.</text>
</comment>
<evidence type="ECO:0000256" key="2">
    <source>
        <dbReference type="ARBA" id="ARBA00022490"/>
    </source>
</evidence>
<comment type="function">
    <text evidence="8 10">Plays an essential role in the initiation and regulation of chromosomal replication. ATP-DnaA binds to the origin of replication (oriC) to initiate formation of the DNA replication initiation complex once per cell cycle. Binds the DnaA box (a 9 base pair repeat at the origin) and separates the double-stranded (ds)DNA. Forms a right-handed helical filament on oriC DNA; dsDNA binds to the exterior of the filament while single-stranded (ss)DNA is stabiized in the filament's interior. The ATP-DnaA-oriC complex binds and stabilizes one strand of the AT-rich DNA unwinding element (DUE), permitting loading of DNA polymerase. After initiation quickly degrades to an ADP-DnaA complex that is not apt for DNA replication. Binds acidic phospholipids.</text>
</comment>
<feature type="region of interest" description="Domain I, interacts with DnaA modulators" evidence="8">
    <location>
        <begin position="1"/>
        <end position="91"/>
    </location>
</feature>
<proteinExistence type="inferred from homology"/>
<protein>
    <recommendedName>
        <fullName evidence="8 9">Chromosomal replication initiator protein DnaA</fullName>
    </recommendedName>
</protein>
<dbReference type="CDD" id="cd00009">
    <property type="entry name" value="AAA"/>
    <property type="match status" value="1"/>
</dbReference>
<dbReference type="GO" id="GO:0003688">
    <property type="term" value="F:DNA replication origin binding"/>
    <property type="evidence" value="ECO:0007669"/>
    <property type="project" value="UniProtKB-UniRule"/>
</dbReference>
<dbReference type="SUPFAM" id="SSF48295">
    <property type="entry name" value="TrpR-like"/>
    <property type="match status" value="1"/>
</dbReference>
<feature type="binding site" evidence="8">
    <location>
        <position position="172"/>
    </location>
    <ligand>
        <name>ATP</name>
        <dbReference type="ChEBI" id="CHEBI:30616"/>
    </ligand>
</feature>
<feature type="domain" description="Chromosomal replication initiator DnaA C-terminal" evidence="13">
    <location>
        <begin position="370"/>
        <end position="439"/>
    </location>
</feature>
<dbReference type="Gene3D" id="1.10.8.60">
    <property type="match status" value="1"/>
</dbReference>
<keyword evidence="6 8" id="KW-0446">Lipid-binding</keyword>
<dbReference type="InterPro" id="IPR020591">
    <property type="entry name" value="Chromosome_initiator_DnaA-like"/>
</dbReference>
<feature type="binding site" evidence="8">
    <location>
        <position position="170"/>
    </location>
    <ligand>
        <name>ATP</name>
        <dbReference type="ChEBI" id="CHEBI:30616"/>
    </ligand>
</feature>
<dbReference type="InterPro" id="IPR013159">
    <property type="entry name" value="DnaA_C"/>
</dbReference>
<dbReference type="PRINTS" id="PR00051">
    <property type="entry name" value="DNAA"/>
</dbReference>
<dbReference type="SUPFAM" id="SSF52540">
    <property type="entry name" value="P-loop containing nucleoside triphosphate hydrolases"/>
    <property type="match status" value="1"/>
</dbReference>
<dbReference type="InterPro" id="IPR013317">
    <property type="entry name" value="DnaA_dom"/>
</dbReference>
<evidence type="ECO:0000256" key="9">
    <source>
        <dbReference type="NCBIfam" id="TIGR00362"/>
    </source>
</evidence>
<reference evidence="14" key="1">
    <citation type="submission" date="2020-04" db="EMBL/GenBank/DDBJ databases">
        <authorList>
            <person name="Zhang T."/>
        </authorList>
    </citation>
    <scope>NUCLEOTIDE SEQUENCE</scope>
    <source>
        <strain evidence="14">HKST-UBA11</strain>
    </source>
</reference>
<keyword evidence="7 8" id="KW-0238">DNA-binding</keyword>
<dbReference type="Pfam" id="PF00308">
    <property type="entry name" value="Bac_DnaA"/>
    <property type="match status" value="1"/>
</dbReference>
<feature type="region of interest" description="Domain III, AAA+ region" evidence="8">
    <location>
        <begin position="126"/>
        <end position="342"/>
    </location>
</feature>
<comment type="caution">
    <text evidence="8">Lacks conserved residue(s) required for the propagation of feature annotation.</text>
</comment>
<evidence type="ECO:0000256" key="4">
    <source>
        <dbReference type="ARBA" id="ARBA00022741"/>
    </source>
</evidence>
<dbReference type="PANTHER" id="PTHR30050:SF2">
    <property type="entry name" value="CHROMOSOMAL REPLICATION INITIATOR PROTEIN DNAA"/>
    <property type="match status" value="1"/>
</dbReference>
<keyword evidence="4 8" id="KW-0547">Nucleotide-binding</keyword>
<dbReference type="SMART" id="SM00382">
    <property type="entry name" value="AAA"/>
    <property type="match status" value="1"/>
</dbReference>
<keyword evidence="2 8" id="KW-0963">Cytoplasm</keyword>
<sequence>MKTHDLEQIWKTTLAQIEVKLDSPPHFKTWFLPTELKSIDGRKAIIGVRNSYASDWLKKKYYELLQDRLSHVAGKDLDLDFVISKEIANEALPSVSKSDQEQSQSSLLNVRAGVNMDFNDLVAQSNLNPDFSLSHFVVGPSNRLAQAASLAVIENPGTVYNPLFIHGDTGLGKTHLAHAVGIKLLEKKTSRKVLYKPSENFLNEMVSSIKSGKTNEFRNKYRYLDLLILDDIQLISKWEQTQDELFNTFNALRSKNKQIILISDRAPEKIHNLESRLLSRFQGGMIIQVEKPDFETRLAILKAKCSDFNINLPDDVLEHMAKNVTENIRKLEGSLHQIALYNRIHSSQISPQEVASILGTDIKSKREKIKPRDVMRVVAKEFQVTSKDILGRTRKADIAFARQVVMYILRTDFGYKLEDVAHALNRKDHTTVIHAVDKIQSKIELEKSFQEQMEQLRVEMNS</sequence>
<dbReference type="NCBIfam" id="TIGR00362">
    <property type="entry name" value="DnaA"/>
    <property type="match status" value="1"/>
</dbReference>
<dbReference type="Gene3D" id="1.10.1750.10">
    <property type="match status" value="1"/>
</dbReference>
<dbReference type="PANTHER" id="PTHR30050">
    <property type="entry name" value="CHROMOSOMAL REPLICATION INITIATOR PROTEIN DNAA"/>
    <property type="match status" value="1"/>
</dbReference>
<name>A0A955L9L3_9BACT</name>
<accession>A0A955L9L3</accession>
<evidence type="ECO:0000259" key="12">
    <source>
        <dbReference type="SMART" id="SM00382"/>
    </source>
</evidence>
<evidence type="ECO:0000256" key="6">
    <source>
        <dbReference type="ARBA" id="ARBA00023121"/>
    </source>
</evidence>
<dbReference type="GO" id="GO:0005737">
    <property type="term" value="C:cytoplasm"/>
    <property type="evidence" value="ECO:0007669"/>
    <property type="project" value="UniProtKB-SubCell"/>
</dbReference>
<evidence type="ECO:0000256" key="5">
    <source>
        <dbReference type="ARBA" id="ARBA00022840"/>
    </source>
</evidence>
<gene>
    <name evidence="8 14" type="primary">dnaA</name>
    <name evidence="14" type="ORF">KC717_05390</name>
</gene>
<dbReference type="Pfam" id="PF11638">
    <property type="entry name" value="DnaA_N"/>
    <property type="match status" value="1"/>
</dbReference>
<dbReference type="AlphaFoldDB" id="A0A955L9L3"/>
<dbReference type="Pfam" id="PF08299">
    <property type="entry name" value="Bac_DnaA_C"/>
    <property type="match status" value="1"/>
</dbReference>
<evidence type="ECO:0000256" key="10">
    <source>
        <dbReference type="RuleBase" id="RU000577"/>
    </source>
</evidence>
<dbReference type="EMBL" id="JAGQLH010000073">
    <property type="protein sequence ID" value="MCA9386054.1"/>
    <property type="molecule type" value="Genomic_DNA"/>
</dbReference>
<keyword evidence="3 8" id="KW-0235">DNA replication</keyword>
<comment type="subcellular location">
    <subcellularLocation>
        <location evidence="8">Cytoplasm</location>
    </subcellularLocation>
</comment>
<feature type="binding site" evidence="8">
    <location>
        <position position="174"/>
    </location>
    <ligand>
        <name>ATP</name>
        <dbReference type="ChEBI" id="CHEBI:30616"/>
    </ligand>
</feature>
<dbReference type="GO" id="GO:0006275">
    <property type="term" value="P:regulation of DNA replication"/>
    <property type="evidence" value="ECO:0007669"/>
    <property type="project" value="UniProtKB-UniRule"/>
</dbReference>
<evidence type="ECO:0000313" key="14">
    <source>
        <dbReference type="EMBL" id="MCA9386054.1"/>
    </source>
</evidence>
<dbReference type="InterPro" id="IPR038454">
    <property type="entry name" value="DnaA_N_sf"/>
</dbReference>
<dbReference type="InterPro" id="IPR010921">
    <property type="entry name" value="Trp_repressor/repl_initiator"/>
</dbReference>
<dbReference type="Gene3D" id="3.40.50.300">
    <property type="entry name" value="P-loop containing nucleotide triphosphate hydrolases"/>
    <property type="match status" value="1"/>
</dbReference>
<dbReference type="Proteomes" id="UP000754563">
    <property type="component" value="Unassembled WGS sequence"/>
</dbReference>
<dbReference type="InterPro" id="IPR024633">
    <property type="entry name" value="DnaA_N_dom"/>
</dbReference>
<evidence type="ECO:0000256" key="11">
    <source>
        <dbReference type="RuleBase" id="RU004227"/>
    </source>
</evidence>
<comment type="domain">
    <text evidence="8">Domain I is involved in oligomerization and binding regulators, domain II is flexibile and of varying length in different bacteria, domain III forms the AAA+ region, while domain IV binds dsDNA.</text>
</comment>
<dbReference type="GO" id="GO:0005886">
    <property type="term" value="C:plasma membrane"/>
    <property type="evidence" value="ECO:0007669"/>
    <property type="project" value="TreeGrafter"/>
</dbReference>
<dbReference type="InterPro" id="IPR027417">
    <property type="entry name" value="P-loop_NTPase"/>
</dbReference>
<dbReference type="InterPro" id="IPR003593">
    <property type="entry name" value="AAA+_ATPase"/>
</dbReference>
<dbReference type="Gene3D" id="3.30.300.180">
    <property type="match status" value="1"/>
</dbReference>
<dbReference type="CDD" id="cd06571">
    <property type="entry name" value="Bac_DnaA_C"/>
    <property type="match status" value="1"/>
</dbReference>
<comment type="similarity">
    <text evidence="1 8 11">Belongs to the DnaA family.</text>
</comment>
<dbReference type="HAMAP" id="MF_00377">
    <property type="entry name" value="DnaA_bact"/>
    <property type="match status" value="1"/>
</dbReference>
<dbReference type="SMART" id="SM00760">
    <property type="entry name" value="Bac_DnaA_C"/>
    <property type="match status" value="1"/>
</dbReference>
<dbReference type="FunFam" id="3.40.50.300:FF:000668">
    <property type="entry name" value="Chromosomal replication initiator protein DnaA"/>
    <property type="match status" value="1"/>
</dbReference>
<dbReference type="GO" id="GO:0005524">
    <property type="term" value="F:ATP binding"/>
    <property type="evidence" value="ECO:0007669"/>
    <property type="project" value="UniProtKB-UniRule"/>
</dbReference>
<dbReference type="GO" id="GO:0008289">
    <property type="term" value="F:lipid binding"/>
    <property type="evidence" value="ECO:0007669"/>
    <property type="project" value="UniProtKB-KW"/>
</dbReference>
<evidence type="ECO:0000313" key="15">
    <source>
        <dbReference type="Proteomes" id="UP000754563"/>
    </source>
</evidence>
<feature type="region of interest" description="Domain IV, binds dsDNA" evidence="8">
    <location>
        <begin position="343"/>
        <end position="462"/>
    </location>
</feature>
<keyword evidence="5 8" id="KW-0067">ATP-binding</keyword>
<dbReference type="GO" id="GO:0006270">
    <property type="term" value="P:DNA replication initiation"/>
    <property type="evidence" value="ECO:0007669"/>
    <property type="project" value="UniProtKB-UniRule"/>
</dbReference>